<reference evidence="3" key="1">
    <citation type="submission" date="2019-06" db="EMBL/GenBank/DDBJ databases">
        <authorList>
            <person name="Zheng W."/>
        </authorList>
    </citation>
    <scope>NUCLEOTIDE SEQUENCE</scope>
    <source>
        <strain evidence="3">QDHG01</strain>
    </source>
</reference>
<evidence type="ECO:0000256" key="1">
    <source>
        <dbReference type="SAM" id="Coils"/>
    </source>
</evidence>
<evidence type="ECO:0000313" key="3">
    <source>
        <dbReference type="EMBL" id="TNV81647.1"/>
    </source>
</evidence>
<keyword evidence="1" id="KW-0175">Coiled coil</keyword>
<keyword evidence="4" id="KW-1185">Reference proteome</keyword>
<accession>A0A8J8T456</accession>
<name>A0A8J8T456_HALGN</name>
<dbReference type="EMBL" id="RRYP01005888">
    <property type="protein sequence ID" value="TNV81647.1"/>
    <property type="molecule type" value="Genomic_DNA"/>
</dbReference>
<feature type="coiled-coil region" evidence="1">
    <location>
        <begin position="261"/>
        <end position="302"/>
    </location>
</feature>
<comment type="caution">
    <text evidence="3">The sequence shown here is derived from an EMBL/GenBank/DDBJ whole genome shotgun (WGS) entry which is preliminary data.</text>
</comment>
<evidence type="ECO:0000256" key="2">
    <source>
        <dbReference type="SAM" id="MobiDB-lite"/>
    </source>
</evidence>
<feature type="compositionally biased region" description="Basic and acidic residues" evidence="2">
    <location>
        <begin position="95"/>
        <end position="116"/>
    </location>
</feature>
<gene>
    <name evidence="3" type="ORF">FGO68_gene17564</name>
</gene>
<feature type="region of interest" description="Disordered" evidence="2">
    <location>
        <begin position="87"/>
        <end position="121"/>
    </location>
</feature>
<dbReference type="AlphaFoldDB" id="A0A8J8T456"/>
<organism evidence="3 4">
    <name type="scientific">Halteria grandinella</name>
    <dbReference type="NCBI Taxonomy" id="5974"/>
    <lineage>
        <taxon>Eukaryota</taxon>
        <taxon>Sar</taxon>
        <taxon>Alveolata</taxon>
        <taxon>Ciliophora</taxon>
        <taxon>Intramacronucleata</taxon>
        <taxon>Spirotrichea</taxon>
        <taxon>Stichotrichia</taxon>
        <taxon>Sporadotrichida</taxon>
        <taxon>Halteriidae</taxon>
        <taxon>Halteria</taxon>
    </lineage>
</organism>
<proteinExistence type="predicted"/>
<protein>
    <submittedName>
        <fullName evidence="3">Uncharacterized protein</fullName>
    </submittedName>
</protein>
<evidence type="ECO:0000313" key="4">
    <source>
        <dbReference type="Proteomes" id="UP000785679"/>
    </source>
</evidence>
<dbReference type="Proteomes" id="UP000785679">
    <property type="component" value="Unassembled WGS sequence"/>
</dbReference>
<sequence>MQTLLTQQAQATHFSEEEGRAKVDVSLQFIATLRNEVEAQRRLLNDRRQQNADLRVELQRTDDAGEAKKLDNSRLKIELAGQREQNDQLNLQKRRTIDDLTRERDRNAGDSNEIDRLAQTNEARNRECQELTQKIKIMEFDLQKALARSDDCGRLLDARTQDLKAKELTLLETEADLARLRAQQVSLERELEHQRSVDARLRGENGDLERRLDGENHRNADLGAQIAELDTQIRTREDYIYALRQDAEALRLQGGHLHETNLQTQAEIEALANHIRVLQRQNEDLSRELDVFVEANEAIRNRLDRRSRVEGLRHKNENELATSLRTLHEVRSPERGRRGATN</sequence>
<dbReference type="OrthoDB" id="310114at2759"/>